<dbReference type="GO" id="GO:0004828">
    <property type="term" value="F:serine-tRNA ligase activity"/>
    <property type="evidence" value="ECO:0007669"/>
    <property type="project" value="UniProtKB-UniRule"/>
</dbReference>
<proteinExistence type="inferred from homology"/>
<dbReference type="SUPFAM" id="SSF55681">
    <property type="entry name" value="Class II aaRS and biotin synthetases"/>
    <property type="match status" value="1"/>
</dbReference>
<dbReference type="PROSITE" id="PS50862">
    <property type="entry name" value="AA_TRNA_LIGASE_II"/>
    <property type="match status" value="1"/>
</dbReference>
<dbReference type="SUPFAM" id="SSF46589">
    <property type="entry name" value="tRNA-binding arm"/>
    <property type="match status" value="1"/>
</dbReference>
<gene>
    <name evidence="12" type="primary">serS</name>
    <name evidence="16" type="ORF">C6N40_02720</name>
</gene>
<protein>
    <recommendedName>
        <fullName evidence="12">Serine--tRNA ligase</fullName>
        <ecNumber evidence="12">6.1.1.11</ecNumber>
    </recommendedName>
    <alternativeName>
        <fullName evidence="12">Seryl-tRNA synthetase</fullName>
        <shortName evidence="12">SerRS</shortName>
    </alternativeName>
    <alternativeName>
        <fullName evidence="12">Seryl-tRNA(Ser/Sec) synthetase</fullName>
    </alternativeName>
</protein>
<keyword evidence="9 12" id="KW-0030">Aminoacyl-tRNA synthetase</keyword>
<evidence type="ECO:0000256" key="8">
    <source>
        <dbReference type="ARBA" id="ARBA00022917"/>
    </source>
</evidence>
<feature type="binding site" evidence="12">
    <location>
        <position position="387"/>
    </location>
    <ligand>
        <name>L-serine</name>
        <dbReference type="ChEBI" id="CHEBI:33384"/>
    </ligand>
</feature>
<feature type="binding site" evidence="12 13">
    <location>
        <position position="287"/>
    </location>
    <ligand>
        <name>L-serine</name>
        <dbReference type="ChEBI" id="CHEBI:33384"/>
    </ligand>
</feature>
<evidence type="ECO:0000256" key="6">
    <source>
        <dbReference type="ARBA" id="ARBA00022741"/>
    </source>
</evidence>
<dbReference type="GO" id="GO:0005737">
    <property type="term" value="C:cytoplasm"/>
    <property type="evidence" value="ECO:0007669"/>
    <property type="project" value="UniProtKB-SubCell"/>
</dbReference>
<dbReference type="PANTHER" id="PTHR43697">
    <property type="entry name" value="SERYL-TRNA SYNTHETASE"/>
    <property type="match status" value="1"/>
</dbReference>
<comment type="subunit">
    <text evidence="12">Homodimer. The tRNA molecule binds across the dimer.</text>
</comment>
<comment type="function">
    <text evidence="12">Catalyzes the attachment of serine to tRNA(Ser). Is also able to aminoacylate tRNA(Sec) with serine, to form the misacylated tRNA L-seryl-tRNA(Sec), which will be further converted into selenocysteinyl-tRNA(Sec).</text>
</comment>
<comment type="similarity">
    <text evidence="3 12">Belongs to the class-II aminoacyl-tRNA synthetase family. Type-1 seryl-tRNA synthetase subfamily.</text>
</comment>
<name>A0A2P6MAU3_9GAMM</name>
<dbReference type="InterPro" id="IPR015866">
    <property type="entry name" value="Ser-tRNA-synth_1_N"/>
</dbReference>
<reference evidence="16 17" key="1">
    <citation type="submission" date="2018-03" db="EMBL/GenBank/DDBJ databases">
        <title>Arenimonas caeni sp. nov., isolated from activated sludge.</title>
        <authorList>
            <person name="Liu H."/>
        </authorList>
    </citation>
    <scope>NUCLEOTIDE SEQUENCE [LARGE SCALE GENOMIC DNA]</scope>
    <source>
        <strain evidence="17">z29</strain>
    </source>
</reference>
<dbReference type="EMBL" id="PVLF01000003">
    <property type="protein sequence ID" value="PRH83098.1"/>
    <property type="molecule type" value="Genomic_DNA"/>
</dbReference>
<dbReference type="GO" id="GO:0006434">
    <property type="term" value="P:seryl-tRNA aminoacylation"/>
    <property type="evidence" value="ECO:0007669"/>
    <property type="project" value="UniProtKB-UniRule"/>
</dbReference>
<evidence type="ECO:0000256" key="9">
    <source>
        <dbReference type="ARBA" id="ARBA00023146"/>
    </source>
</evidence>
<feature type="domain" description="Aminoacyl-transfer RNA synthetases class-II family profile" evidence="15">
    <location>
        <begin position="139"/>
        <end position="412"/>
    </location>
</feature>
<evidence type="ECO:0000256" key="2">
    <source>
        <dbReference type="ARBA" id="ARBA00005045"/>
    </source>
</evidence>
<dbReference type="Gene3D" id="1.10.287.40">
    <property type="entry name" value="Serine-tRNA synthetase, tRNA binding domain"/>
    <property type="match status" value="1"/>
</dbReference>
<comment type="domain">
    <text evidence="12">Consists of two distinct domains, a catalytic core and a N-terminal extension that is involved in tRNA binding.</text>
</comment>
<keyword evidence="7 12" id="KW-0067">ATP-binding</keyword>
<dbReference type="PANTHER" id="PTHR43697:SF1">
    <property type="entry name" value="SERINE--TRNA LIGASE"/>
    <property type="match status" value="1"/>
</dbReference>
<feature type="binding site" evidence="13">
    <location>
        <position position="233"/>
    </location>
    <ligand>
        <name>L-serine</name>
        <dbReference type="ChEBI" id="CHEBI:33384"/>
    </ligand>
</feature>
<dbReference type="HAMAP" id="MF_00176">
    <property type="entry name" value="Ser_tRNA_synth_type1"/>
    <property type="match status" value="1"/>
</dbReference>
<evidence type="ECO:0000313" key="16">
    <source>
        <dbReference type="EMBL" id="PRH83098.1"/>
    </source>
</evidence>
<evidence type="ECO:0000259" key="15">
    <source>
        <dbReference type="PROSITE" id="PS50862"/>
    </source>
</evidence>
<dbReference type="GO" id="GO:0016260">
    <property type="term" value="P:selenocysteine biosynthetic process"/>
    <property type="evidence" value="ECO:0007669"/>
    <property type="project" value="UniProtKB-UniRule"/>
</dbReference>
<evidence type="ECO:0000256" key="4">
    <source>
        <dbReference type="ARBA" id="ARBA00022490"/>
    </source>
</evidence>
<sequence>MLDPQLLRGQLADTAARLKATRGFELDVAGLERLESERKQIQTRTQELQNLRNTRSKAIGMAKGKGEDTSALMAEVAGIGDELKASEARLEAIRAELDAIALAIPNLPHESVPVGADESQNHEVSRWGTPRSFDFAVKDHVELGARDGWLDGDAGAKLSGARFTVLRGQLARLHRALAQFMLDLHTGEHGYLEANVPLIVNADSMQGTGQLPKFEEDLFATDVGDSRRYLIPTSEVPLTNLVRDEIVEDAALPMRLSAHSMCFRAEAGSHGRDTRGMIRQHQFEKVELVSLTRPNESDEEHERMTRCAEVVLEKLGLPYRKVLLCTGDMGFGARKTYDLEVWLPSQGTYREISSCSNCGDFQARRMQARWRNPATGKPEPLHTLNGSGVAVGRALIAVMENYQDADGRIEVPAALRPYMGGLERIG</sequence>
<evidence type="ECO:0000256" key="3">
    <source>
        <dbReference type="ARBA" id="ARBA00010728"/>
    </source>
</evidence>
<feature type="binding site" evidence="13">
    <location>
        <position position="385"/>
    </location>
    <ligand>
        <name>L-serine</name>
        <dbReference type="ChEBI" id="CHEBI:33384"/>
    </ligand>
</feature>
<evidence type="ECO:0000256" key="7">
    <source>
        <dbReference type="ARBA" id="ARBA00022840"/>
    </source>
</evidence>
<feature type="binding site" evidence="13">
    <location>
        <position position="264"/>
    </location>
    <ligand>
        <name>L-serine</name>
        <dbReference type="ChEBI" id="CHEBI:33384"/>
    </ligand>
</feature>
<feature type="binding site" evidence="12 14">
    <location>
        <begin position="264"/>
        <end position="266"/>
    </location>
    <ligand>
        <name>ATP</name>
        <dbReference type="ChEBI" id="CHEBI:30616"/>
    </ligand>
</feature>
<dbReference type="InterPro" id="IPR010978">
    <property type="entry name" value="tRNA-bd_arm"/>
</dbReference>
<dbReference type="Proteomes" id="UP000241736">
    <property type="component" value="Unassembled WGS sequence"/>
</dbReference>
<evidence type="ECO:0000256" key="5">
    <source>
        <dbReference type="ARBA" id="ARBA00022598"/>
    </source>
</evidence>
<dbReference type="InterPro" id="IPR045864">
    <property type="entry name" value="aa-tRNA-synth_II/BPL/LPL"/>
</dbReference>
<keyword evidence="6 12" id="KW-0547">Nucleotide-binding</keyword>
<dbReference type="GO" id="GO:0005524">
    <property type="term" value="F:ATP binding"/>
    <property type="evidence" value="ECO:0007669"/>
    <property type="project" value="UniProtKB-UniRule"/>
</dbReference>
<keyword evidence="5 12" id="KW-0436">Ligase</keyword>
<dbReference type="PRINTS" id="PR00981">
    <property type="entry name" value="TRNASYNTHSER"/>
</dbReference>
<evidence type="ECO:0000256" key="11">
    <source>
        <dbReference type="ARBA" id="ARBA00048823"/>
    </source>
</evidence>
<dbReference type="EC" id="6.1.1.11" evidence="12"/>
<organism evidence="16 17">
    <name type="scientific">Arenimonas caeni</name>
    <dbReference type="NCBI Taxonomy" id="2058085"/>
    <lineage>
        <taxon>Bacteria</taxon>
        <taxon>Pseudomonadati</taxon>
        <taxon>Pseudomonadota</taxon>
        <taxon>Gammaproteobacteria</taxon>
        <taxon>Lysobacterales</taxon>
        <taxon>Lysobacteraceae</taxon>
        <taxon>Arenimonas</taxon>
    </lineage>
</organism>
<dbReference type="NCBIfam" id="TIGR00414">
    <property type="entry name" value="serS"/>
    <property type="match status" value="1"/>
</dbReference>
<keyword evidence="4 12" id="KW-0963">Cytoplasm</keyword>
<evidence type="ECO:0000256" key="1">
    <source>
        <dbReference type="ARBA" id="ARBA00004496"/>
    </source>
</evidence>
<comment type="subcellular location">
    <subcellularLocation>
        <location evidence="1 12">Cytoplasm</location>
    </subcellularLocation>
</comment>
<keyword evidence="8 12" id="KW-0648">Protein biosynthesis</keyword>
<dbReference type="AlphaFoldDB" id="A0A2P6MAU3"/>
<feature type="binding site" evidence="12">
    <location>
        <begin position="233"/>
        <end position="235"/>
    </location>
    <ligand>
        <name>L-serine</name>
        <dbReference type="ChEBI" id="CHEBI:33384"/>
    </ligand>
</feature>
<dbReference type="Pfam" id="PF02403">
    <property type="entry name" value="Seryl_tRNA_N"/>
    <property type="match status" value="1"/>
</dbReference>
<comment type="caution">
    <text evidence="12">Lacks conserved residue(s) required for the propagation of feature annotation.</text>
</comment>
<dbReference type="CDD" id="cd00770">
    <property type="entry name" value="SerRS_core"/>
    <property type="match status" value="1"/>
</dbReference>
<dbReference type="InterPro" id="IPR002314">
    <property type="entry name" value="aa-tRNA-synt_IIb"/>
</dbReference>
<keyword evidence="17" id="KW-1185">Reference proteome</keyword>
<dbReference type="Pfam" id="PF00587">
    <property type="entry name" value="tRNA-synt_2b"/>
    <property type="match status" value="1"/>
</dbReference>
<dbReference type="RefSeq" id="WP_106989484.1">
    <property type="nucleotide sequence ID" value="NZ_JAVEVW010000019.1"/>
</dbReference>
<dbReference type="InterPro" id="IPR042103">
    <property type="entry name" value="SerRS_1_N_sf"/>
</dbReference>
<evidence type="ECO:0000256" key="12">
    <source>
        <dbReference type="HAMAP-Rule" id="MF_00176"/>
    </source>
</evidence>
<dbReference type="InterPro" id="IPR033729">
    <property type="entry name" value="SerRS_core"/>
</dbReference>
<comment type="catalytic activity">
    <reaction evidence="10 12">
        <text>tRNA(Sec) + L-serine + ATP = L-seryl-tRNA(Sec) + AMP + diphosphate + H(+)</text>
        <dbReference type="Rhea" id="RHEA:42580"/>
        <dbReference type="Rhea" id="RHEA-COMP:9742"/>
        <dbReference type="Rhea" id="RHEA-COMP:10128"/>
        <dbReference type="ChEBI" id="CHEBI:15378"/>
        <dbReference type="ChEBI" id="CHEBI:30616"/>
        <dbReference type="ChEBI" id="CHEBI:33019"/>
        <dbReference type="ChEBI" id="CHEBI:33384"/>
        <dbReference type="ChEBI" id="CHEBI:78442"/>
        <dbReference type="ChEBI" id="CHEBI:78533"/>
        <dbReference type="ChEBI" id="CHEBI:456215"/>
        <dbReference type="EC" id="6.1.1.11"/>
    </reaction>
</comment>
<dbReference type="UniPathway" id="UPA00906">
    <property type="reaction ID" value="UER00895"/>
</dbReference>
<feature type="binding site" evidence="12 14">
    <location>
        <begin position="351"/>
        <end position="354"/>
    </location>
    <ligand>
        <name>ATP</name>
        <dbReference type="ChEBI" id="CHEBI:30616"/>
    </ligand>
</feature>
<evidence type="ECO:0000256" key="10">
    <source>
        <dbReference type="ARBA" id="ARBA00047929"/>
    </source>
</evidence>
<evidence type="ECO:0000256" key="14">
    <source>
        <dbReference type="PIRSR" id="PIRSR001529-2"/>
    </source>
</evidence>
<accession>A0A2P6MAU3</accession>
<comment type="catalytic activity">
    <reaction evidence="11 12">
        <text>tRNA(Ser) + L-serine + ATP = L-seryl-tRNA(Ser) + AMP + diphosphate + H(+)</text>
        <dbReference type="Rhea" id="RHEA:12292"/>
        <dbReference type="Rhea" id="RHEA-COMP:9669"/>
        <dbReference type="Rhea" id="RHEA-COMP:9703"/>
        <dbReference type="ChEBI" id="CHEBI:15378"/>
        <dbReference type="ChEBI" id="CHEBI:30616"/>
        <dbReference type="ChEBI" id="CHEBI:33019"/>
        <dbReference type="ChEBI" id="CHEBI:33384"/>
        <dbReference type="ChEBI" id="CHEBI:78442"/>
        <dbReference type="ChEBI" id="CHEBI:78533"/>
        <dbReference type="ChEBI" id="CHEBI:456215"/>
        <dbReference type="EC" id="6.1.1.11"/>
    </reaction>
</comment>
<dbReference type="InterPro" id="IPR006195">
    <property type="entry name" value="aa-tRNA-synth_II"/>
</dbReference>
<dbReference type="Gene3D" id="3.30.930.10">
    <property type="entry name" value="Bira Bifunctional Protein, Domain 2"/>
    <property type="match status" value="1"/>
</dbReference>
<comment type="caution">
    <text evidence="16">The sequence shown here is derived from an EMBL/GenBank/DDBJ whole genome shotgun (WGS) entry which is preliminary data.</text>
</comment>
<dbReference type="OrthoDB" id="9804647at2"/>
<dbReference type="InterPro" id="IPR002317">
    <property type="entry name" value="Ser-tRNA-ligase_type_1"/>
</dbReference>
<comment type="pathway">
    <text evidence="2 12">Aminoacyl-tRNA biosynthesis; selenocysteinyl-tRNA(Sec) biosynthesis; L-seryl-tRNA(Sec) from L-serine and tRNA(Sec): step 1/1.</text>
</comment>
<evidence type="ECO:0000313" key="17">
    <source>
        <dbReference type="Proteomes" id="UP000241736"/>
    </source>
</evidence>
<evidence type="ECO:0000256" key="13">
    <source>
        <dbReference type="PIRSR" id="PIRSR001529-1"/>
    </source>
</evidence>
<dbReference type="PIRSF" id="PIRSF001529">
    <property type="entry name" value="Ser-tRNA-synth_IIa"/>
    <property type="match status" value="1"/>
</dbReference>